<reference evidence="1 2" key="1">
    <citation type="journal article" date="2011" name="Science">
        <title>The ecoresponsive genome of Daphnia pulex.</title>
        <authorList>
            <person name="Colbourne J.K."/>
            <person name="Pfrender M.E."/>
            <person name="Gilbert D."/>
            <person name="Thomas W.K."/>
            <person name="Tucker A."/>
            <person name="Oakley T.H."/>
            <person name="Tokishita S."/>
            <person name="Aerts A."/>
            <person name="Arnold G.J."/>
            <person name="Basu M.K."/>
            <person name="Bauer D.J."/>
            <person name="Caceres C.E."/>
            <person name="Carmel L."/>
            <person name="Casola C."/>
            <person name="Choi J.H."/>
            <person name="Detter J.C."/>
            <person name="Dong Q."/>
            <person name="Dusheyko S."/>
            <person name="Eads B.D."/>
            <person name="Frohlich T."/>
            <person name="Geiler-Samerotte K.A."/>
            <person name="Gerlach D."/>
            <person name="Hatcher P."/>
            <person name="Jogdeo S."/>
            <person name="Krijgsveld J."/>
            <person name="Kriventseva E.V."/>
            <person name="Kultz D."/>
            <person name="Laforsch C."/>
            <person name="Lindquist E."/>
            <person name="Lopez J."/>
            <person name="Manak J.R."/>
            <person name="Muller J."/>
            <person name="Pangilinan J."/>
            <person name="Patwardhan R.P."/>
            <person name="Pitluck S."/>
            <person name="Pritham E.J."/>
            <person name="Rechtsteiner A."/>
            <person name="Rho M."/>
            <person name="Rogozin I.B."/>
            <person name="Sakarya O."/>
            <person name="Salamov A."/>
            <person name="Schaack S."/>
            <person name="Shapiro H."/>
            <person name="Shiga Y."/>
            <person name="Skalitzky C."/>
            <person name="Smith Z."/>
            <person name="Souvorov A."/>
            <person name="Sung W."/>
            <person name="Tang Z."/>
            <person name="Tsuchiya D."/>
            <person name="Tu H."/>
            <person name="Vos H."/>
            <person name="Wang M."/>
            <person name="Wolf Y.I."/>
            <person name="Yamagata H."/>
            <person name="Yamada T."/>
            <person name="Ye Y."/>
            <person name="Shaw J.R."/>
            <person name="Andrews J."/>
            <person name="Crease T.J."/>
            <person name="Tang H."/>
            <person name="Lucas S.M."/>
            <person name="Robertson H.M."/>
            <person name="Bork P."/>
            <person name="Koonin E.V."/>
            <person name="Zdobnov E.M."/>
            <person name="Grigoriev I.V."/>
            <person name="Lynch M."/>
            <person name="Boore J.L."/>
        </authorList>
    </citation>
    <scope>NUCLEOTIDE SEQUENCE [LARGE SCALE GENOMIC DNA]</scope>
</reference>
<dbReference type="Proteomes" id="UP000000305">
    <property type="component" value="Unassembled WGS sequence"/>
</dbReference>
<name>E9FRK6_DAPPU</name>
<dbReference type="HOGENOM" id="CLU_1549173_0_0_1"/>
<proteinExistence type="predicted"/>
<dbReference type="InParanoid" id="E9FRK6"/>
<evidence type="ECO:0000313" key="1">
    <source>
        <dbReference type="EMBL" id="EFX90461.1"/>
    </source>
</evidence>
<evidence type="ECO:0000313" key="2">
    <source>
        <dbReference type="Proteomes" id="UP000000305"/>
    </source>
</evidence>
<dbReference type="AlphaFoldDB" id="E9FRK6"/>
<accession>E9FRK6</accession>
<dbReference type="EMBL" id="GL732523">
    <property type="protein sequence ID" value="EFX90461.1"/>
    <property type="molecule type" value="Genomic_DNA"/>
</dbReference>
<gene>
    <name evidence="1" type="ORF">DAPPUDRAFT_231944</name>
</gene>
<keyword evidence="2" id="KW-1185">Reference proteome</keyword>
<organism evidence="1 2">
    <name type="scientific">Daphnia pulex</name>
    <name type="common">Water flea</name>
    <dbReference type="NCBI Taxonomy" id="6669"/>
    <lineage>
        <taxon>Eukaryota</taxon>
        <taxon>Metazoa</taxon>
        <taxon>Ecdysozoa</taxon>
        <taxon>Arthropoda</taxon>
        <taxon>Crustacea</taxon>
        <taxon>Branchiopoda</taxon>
        <taxon>Diplostraca</taxon>
        <taxon>Cladocera</taxon>
        <taxon>Anomopoda</taxon>
        <taxon>Daphniidae</taxon>
        <taxon>Daphnia</taxon>
    </lineage>
</organism>
<protein>
    <submittedName>
        <fullName evidence="1">Uncharacterized protein</fullName>
    </submittedName>
</protein>
<dbReference type="KEGG" id="dpx:DAPPUDRAFT_231944"/>
<sequence length="173" mass="18923">MNPCSVSELARRPEIVPPIGLNQALETVVCDSNGRPEELRLQPTPEDHHDCEEICPDPTSTETEMLMLAPGATTRRFPLECLCCCVLSEHNGLLLLVEDLSSAHDQPLSPTQLGIRRWSTPVDIFTAAVCLVGTAIPSLWVETTNRTPFRSSDVGSEWACRSRAQPILSSSVS</sequence>